<dbReference type="InterPro" id="IPR036318">
    <property type="entry name" value="FAD-bd_PCMH-like_sf"/>
</dbReference>
<evidence type="ECO:0000256" key="1">
    <source>
        <dbReference type="ARBA" id="ARBA00023002"/>
    </source>
</evidence>
<dbReference type="GO" id="GO:0050660">
    <property type="term" value="F:flavin adenine dinucleotide binding"/>
    <property type="evidence" value="ECO:0007669"/>
    <property type="project" value="InterPro"/>
</dbReference>
<dbReference type="GO" id="GO:0000246">
    <property type="term" value="F:Delta24(24-1) sterol reductase activity"/>
    <property type="evidence" value="ECO:0007669"/>
    <property type="project" value="TreeGrafter"/>
</dbReference>
<reference evidence="2" key="1">
    <citation type="journal article" date="2020" name="Stud. Mycol.">
        <title>101 Dothideomycetes genomes: a test case for predicting lifestyles and emergence of pathogens.</title>
        <authorList>
            <person name="Haridas S."/>
            <person name="Albert R."/>
            <person name="Binder M."/>
            <person name="Bloem J."/>
            <person name="Labutti K."/>
            <person name="Salamov A."/>
            <person name="Andreopoulos B."/>
            <person name="Baker S."/>
            <person name="Barry K."/>
            <person name="Bills G."/>
            <person name="Bluhm B."/>
            <person name="Cannon C."/>
            <person name="Castanera R."/>
            <person name="Culley D."/>
            <person name="Daum C."/>
            <person name="Ezra D."/>
            <person name="Gonzalez J."/>
            <person name="Henrissat B."/>
            <person name="Kuo A."/>
            <person name="Liang C."/>
            <person name="Lipzen A."/>
            <person name="Lutzoni F."/>
            <person name="Magnuson J."/>
            <person name="Mondo S."/>
            <person name="Nolan M."/>
            <person name="Ohm R."/>
            <person name="Pangilinan J."/>
            <person name="Park H.-J."/>
            <person name="Ramirez L."/>
            <person name="Alfaro M."/>
            <person name="Sun H."/>
            <person name="Tritt A."/>
            <person name="Yoshinaga Y."/>
            <person name="Zwiers L.-H."/>
            <person name="Turgeon B."/>
            <person name="Goodwin S."/>
            <person name="Spatafora J."/>
            <person name="Crous P."/>
            <person name="Grigoriev I."/>
        </authorList>
    </citation>
    <scope>NUCLEOTIDE SEQUENCE</scope>
    <source>
        <strain evidence="2">CBS 473.64</strain>
    </source>
</reference>
<organism evidence="2 3">
    <name type="scientific">Massarina eburnea CBS 473.64</name>
    <dbReference type="NCBI Taxonomy" id="1395130"/>
    <lineage>
        <taxon>Eukaryota</taxon>
        <taxon>Fungi</taxon>
        <taxon>Dikarya</taxon>
        <taxon>Ascomycota</taxon>
        <taxon>Pezizomycotina</taxon>
        <taxon>Dothideomycetes</taxon>
        <taxon>Pleosporomycetidae</taxon>
        <taxon>Pleosporales</taxon>
        <taxon>Massarineae</taxon>
        <taxon>Massarinaceae</taxon>
        <taxon>Massarina</taxon>
    </lineage>
</organism>
<dbReference type="InterPro" id="IPR016169">
    <property type="entry name" value="FAD-bd_PCMH_sub2"/>
</dbReference>
<dbReference type="SUPFAM" id="SSF56176">
    <property type="entry name" value="FAD-binding/transporter-associated domain-like"/>
    <property type="match status" value="1"/>
</dbReference>
<dbReference type="Gene3D" id="3.30.465.10">
    <property type="match status" value="1"/>
</dbReference>
<sequence>MEDDSVGRWKYFADGVPGFREGLEARVVMMLTASSCQPNPSSLYHGSTLSTRSSRHKDVLTFNKTDKTVLVEPNVAMDGLFDRTIRRIEIIVGNGETVQASRENEHRDVFYACAGGCGSLGVITLLEMELVDAQPYVELEYRAVRSVQEAVEVCREVERLYGIASATKGLLGCHITCRGNWHGTKESATRISQIWDCMGRAPLWRSLERLGTNAW</sequence>
<keyword evidence="1" id="KW-0560">Oxidoreductase</keyword>
<protein>
    <recommendedName>
        <fullName evidence="4">FAD-binding PCMH-type domain-containing protein</fullName>
    </recommendedName>
</protein>
<dbReference type="GO" id="GO:0008202">
    <property type="term" value="P:steroid metabolic process"/>
    <property type="evidence" value="ECO:0007669"/>
    <property type="project" value="TreeGrafter"/>
</dbReference>
<name>A0A6A6S5Q6_9PLEO</name>
<dbReference type="OrthoDB" id="415825at2759"/>
<accession>A0A6A6S5Q6</accession>
<evidence type="ECO:0000313" key="3">
    <source>
        <dbReference type="Proteomes" id="UP000799753"/>
    </source>
</evidence>
<proteinExistence type="predicted"/>
<dbReference type="PANTHER" id="PTHR10801">
    <property type="entry name" value="24-DEHYDROCHOLESTEROL REDUCTASE"/>
    <property type="match status" value="1"/>
</dbReference>
<evidence type="ECO:0008006" key="4">
    <source>
        <dbReference type="Google" id="ProtNLM"/>
    </source>
</evidence>
<dbReference type="PANTHER" id="PTHR10801:SF0">
    <property type="entry name" value="DELTA(24)-STEROL REDUCTASE"/>
    <property type="match status" value="1"/>
</dbReference>
<dbReference type="EMBL" id="MU006782">
    <property type="protein sequence ID" value="KAF2641748.1"/>
    <property type="molecule type" value="Genomic_DNA"/>
</dbReference>
<dbReference type="AlphaFoldDB" id="A0A6A6S5Q6"/>
<gene>
    <name evidence="2" type="ORF">P280DRAFT_548400</name>
</gene>
<dbReference type="GO" id="GO:0005737">
    <property type="term" value="C:cytoplasm"/>
    <property type="evidence" value="ECO:0007669"/>
    <property type="project" value="TreeGrafter"/>
</dbReference>
<dbReference type="Proteomes" id="UP000799753">
    <property type="component" value="Unassembled WGS sequence"/>
</dbReference>
<evidence type="ECO:0000313" key="2">
    <source>
        <dbReference type="EMBL" id="KAF2641748.1"/>
    </source>
</evidence>
<dbReference type="InterPro" id="IPR040165">
    <property type="entry name" value="Diminuto-like"/>
</dbReference>
<dbReference type="GO" id="GO:0016020">
    <property type="term" value="C:membrane"/>
    <property type="evidence" value="ECO:0007669"/>
    <property type="project" value="TreeGrafter"/>
</dbReference>
<keyword evidence="3" id="KW-1185">Reference proteome</keyword>